<dbReference type="PANTHER" id="PTHR13627">
    <property type="entry name" value="FUKUTIN RELATED PROTEIN"/>
    <property type="match status" value="1"/>
</dbReference>
<comment type="caution">
    <text evidence="2">The sequence shown here is derived from an EMBL/GenBank/DDBJ whole genome shotgun (WGS) entry which is preliminary data.</text>
</comment>
<dbReference type="GO" id="GO:0102208">
    <property type="term" value="F:2-polyprenyl-6-hydroxyphenol methylase activity"/>
    <property type="evidence" value="ECO:0007669"/>
    <property type="project" value="UniProtKB-EC"/>
</dbReference>
<evidence type="ECO:0000313" key="3">
    <source>
        <dbReference type="Proteomes" id="UP001596337"/>
    </source>
</evidence>
<dbReference type="SUPFAM" id="SSF53335">
    <property type="entry name" value="S-adenosyl-L-methionine-dependent methyltransferases"/>
    <property type="match status" value="1"/>
</dbReference>
<dbReference type="CDD" id="cd02440">
    <property type="entry name" value="AdoMet_MTases"/>
    <property type="match status" value="1"/>
</dbReference>
<organism evidence="2 3">
    <name type="scientific">Haloechinothrix salitolerans</name>
    <dbReference type="NCBI Taxonomy" id="926830"/>
    <lineage>
        <taxon>Bacteria</taxon>
        <taxon>Bacillati</taxon>
        <taxon>Actinomycetota</taxon>
        <taxon>Actinomycetes</taxon>
        <taxon>Pseudonocardiales</taxon>
        <taxon>Pseudonocardiaceae</taxon>
        <taxon>Haloechinothrix</taxon>
    </lineage>
</organism>
<protein>
    <submittedName>
        <fullName evidence="2">Class I SAM-dependent methyltransferase</fullName>
        <ecNumber evidence="2">2.1.1.222</ecNumber>
        <ecNumber evidence="2">2.1.1.64</ecNumber>
    </submittedName>
</protein>
<dbReference type="RefSeq" id="WP_345391615.1">
    <property type="nucleotide sequence ID" value="NZ_BAABLA010000007.1"/>
</dbReference>
<dbReference type="PANTHER" id="PTHR13627:SF31">
    <property type="entry name" value="RIBITOL 5-PHOSPHATE TRANSFERASE FKRP"/>
    <property type="match status" value="1"/>
</dbReference>
<keyword evidence="2" id="KW-0489">Methyltransferase</keyword>
<dbReference type="InterPro" id="IPR029063">
    <property type="entry name" value="SAM-dependent_MTases_sf"/>
</dbReference>
<keyword evidence="2" id="KW-0808">Transferase</keyword>
<sequence length="526" mass="59018">MTKPATGERDAAQAFISDDALRLPCEWDAVLDVCIGGRRIWSIEPPSQKEIAAGESRRIPWPEVLLPFLTGKARVTIREHLSGHVLLEQDHRFGTGDGEVRVVNAAGNPLTVNKSGRLDRAFDTGSDKMVSSLLDGVETLLTDLREVCGVEAFLAFGGLLGAVRKGELIGHDTDLDVGYLSAYTHPIDVARESFQMQRMLRRHGYTLHRFSTADFKARIKDPDGGTRGIDIFGGFIVDGYFHLMPSVRAPLPRSAILPLSTVTLHGRQVVAPADPEALLEATYGPNWRVPDPSFKHRPPPSTRRRLQGWTRGLRQHVRYWESFYSSRESAAVPDEPSAFAQWVHERESTPGRLVDIGFGTGRDALWFARSGYQVHGLEYARAAVKNAQKTADASDLPAEFEFFNLYELRQVLAVGARLAQHETPPTLYGRFLLHAMEDAGRHHLWRLSQMALRKGGRLYLEFRTGKDAKAEHVFGEHFRRFLDPDAVVDEIETRGGKIDHREEGHGLAVYKDEDPHVCRLVVRWDQ</sequence>
<dbReference type="Gene3D" id="3.40.50.150">
    <property type="entry name" value="Vaccinia Virus protein VP39"/>
    <property type="match status" value="1"/>
</dbReference>
<keyword evidence="3" id="KW-1185">Reference proteome</keyword>
<reference evidence="3" key="1">
    <citation type="journal article" date="2019" name="Int. J. Syst. Evol. Microbiol.">
        <title>The Global Catalogue of Microorganisms (GCM) 10K type strain sequencing project: providing services to taxonomists for standard genome sequencing and annotation.</title>
        <authorList>
            <consortium name="The Broad Institute Genomics Platform"/>
            <consortium name="The Broad Institute Genome Sequencing Center for Infectious Disease"/>
            <person name="Wu L."/>
            <person name="Ma J."/>
        </authorList>
    </citation>
    <scope>NUCLEOTIDE SEQUENCE [LARGE SCALE GENOMIC DNA]</scope>
    <source>
        <strain evidence="3">KCTC 32255</strain>
    </source>
</reference>
<dbReference type="InterPro" id="IPR052613">
    <property type="entry name" value="LicD_transferase"/>
</dbReference>
<dbReference type="EC" id="2.1.1.64" evidence="2"/>
<evidence type="ECO:0000313" key="2">
    <source>
        <dbReference type="EMBL" id="MFC6871652.1"/>
    </source>
</evidence>
<dbReference type="EMBL" id="JBHSXX010000001">
    <property type="protein sequence ID" value="MFC6871652.1"/>
    <property type="molecule type" value="Genomic_DNA"/>
</dbReference>
<proteinExistence type="predicted"/>
<dbReference type="EC" id="2.1.1.222" evidence="2"/>
<accession>A0ABW2CAS7</accession>
<dbReference type="InterPro" id="IPR015985">
    <property type="entry name" value="TehB-like_dom"/>
</dbReference>
<dbReference type="GO" id="GO:0032259">
    <property type="term" value="P:methylation"/>
    <property type="evidence" value="ECO:0007669"/>
    <property type="project" value="UniProtKB-KW"/>
</dbReference>
<evidence type="ECO:0000259" key="1">
    <source>
        <dbReference type="Pfam" id="PF03848"/>
    </source>
</evidence>
<dbReference type="GO" id="GO:0061542">
    <property type="term" value="F:3-demethylubiquinol 3-O-methyltransferase activity"/>
    <property type="evidence" value="ECO:0007669"/>
    <property type="project" value="UniProtKB-EC"/>
</dbReference>
<dbReference type="Proteomes" id="UP001596337">
    <property type="component" value="Unassembled WGS sequence"/>
</dbReference>
<name>A0ABW2CAS7_9PSEU</name>
<gene>
    <name evidence="2" type="ORF">ACFQGD_31485</name>
</gene>
<dbReference type="Pfam" id="PF03848">
    <property type="entry name" value="TehB"/>
    <property type="match status" value="1"/>
</dbReference>
<feature type="domain" description="Tellurite resistance methyltransferase TehB-like" evidence="1">
    <location>
        <begin position="349"/>
        <end position="397"/>
    </location>
</feature>